<dbReference type="SUPFAM" id="SSF54197">
    <property type="entry name" value="HIT-like"/>
    <property type="match status" value="1"/>
</dbReference>
<dbReference type="InterPro" id="IPR001310">
    <property type="entry name" value="Histidine_triad_HIT"/>
</dbReference>
<proteinExistence type="predicted"/>
<dbReference type="OrthoDB" id="9784774at2"/>
<gene>
    <name evidence="5" type="ORF">GTA51_06050</name>
</gene>
<dbReference type="CDD" id="cd01277">
    <property type="entry name" value="HINT_subgroup"/>
    <property type="match status" value="1"/>
</dbReference>
<evidence type="ECO:0000256" key="2">
    <source>
        <dbReference type="PIRSR" id="PIRSR601310-3"/>
    </source>
</evidence>
<evidence type="ECO:0000256" key="3">
    <source>
        <dbReference type="PROSITE-ProRule" id="PRU00464"/>
    </source>
</evidence>
<dbReference type="AlphaFoldDB" id="A0A7C9MZX0"/>
<dbReference type="InterPro" id="IPR039384">
    <property type="entry name" value="HINT"/>
</dbReference>
<dbReference type="Gene3D" id="3.30.428.10">
    <property type="entry name" value="HIT-like"/>
    <property type="match status" value="1"/>
</dbReference>
<organism evidence="5 6">
    <name type="scientific">Solidesulfovibrio aerotolerans</name>
    <dbReference type="NCBI Taxonomy" id="295255"/>
    <lineage>
        <taxon>Bacteria</taxon>
        <taxon>Pseudomonadati</taxon>
        <taxon>Thermodesulfobacteriota</taxon>
        <taxon>Desulfovibrionia</taxon>
        <taxon>Desulfovibrionales</taxon>
        <taxon>Desulfovibrionaceae</taxon>
        <taxon>Solidesulfovibrio</taxon>
    </lineage>
</organism>
<evidence type="ECO:0000259" key="4">
    <source>
        <dbReference type="PROSITE" id="PS51084"/>
    </source>
</evidence>
<dbReference type="RefSeq" id="WP_160959529.1">
    <property type="nucleotide sequence ID" value="NZ_WVUD01000007.1"/>
</dbReference>
<reference evidence="5 6" key="1">
    <citation type="submission" date="2020-01" db="EMBL/GenBank/DDBJ databases">
        <title>Genome sequence of Desulfovibrio aerotolerans DSM 16695(T).</title>
        <authorList>
            <person name="Karnachuk O."/>
            <person name="Avakyan M."/>
            <person name="Mardanov A."/>
            <person name="Kadnikov V."/>
            <person name="Ravin N."/>
        </authorList>
    </citation>
    <scope>NUCLEOTIDE SEQUENCE [LARGE SCALE GENOMIC DNA]</scope>
    <source>
        <strain evidence="5 6">DSM 16695</strain>
    </source>
</reference>
<dbReference type="Pfam" id="PF01230">
    <property type="entry name" value="HIT"/>
    <property type="match status" value="1"/>
</dbReference>
<feature type="domain" description="HIT" evidence="4">
    <location>
        <begin position="7"/>
        <end position="114"/>
    </location>
</feature>
<feature type="short sequence motif" description="Histidine triad motif" evidence="2 3">
    <location>
        <begin position="99"/>
        <end position="103"/>
    </location>
</feature>
<protein>
    <submittedName>
        <fullName evidence="5">HIT domain-containing protein</fullName>
    </submittedName>
</protein>
<dbReference type="Proteomes" id="UP000482487">
    <property type="component" value="Unassembled WGS sequence"/>
</dbReference>
<feature type="active site" description="Tele-AMP-histidine intermediate" evidence="1">
    <location>
        <position position="101"/>
    </location>
</feature>
<dbReference type="InterPro" id="IPR036265">
    <property type="entry name" value="HIT-like_sf"/>
</dbReference>
<dbReference type="InterPro" id="IPR011146">
    <property type="entry name" value="HIT-like"/>
</dbReference>
<dbReference type="PROSITE" id="PS51084">
    <property type="entry name" value="HIT_2"/>
    <property type="match status" value="1"/>
</dbReference>
<dbReference type="GO" id="GO:0003824">
    <property type="term" value="F:catalytic activity"/>
    <property type="evidence" value="ECO:0007669"/>
    <property type="project" value="InterPro"/>
</dbReference>
<dbReference type="GO" id="GO:0009117">
    <property type="term" value="P:nucleotide metabolic process"/>
    <property type="evidence" value="ECO:0007669"/>
    <property type="project" value="TreeGrafter"/>
</dbReference>
<dbReference type="PANTHER" id="PTHR46648">
    <property type="entry name" value="HIT FAMILY PROTEIN 1"/>
    <property type="match status" value="1"/>
</dbReference>
<evidence type="ECO:0000256" key="1">
    <source>
        <dbReference type="PIRSR" id="PIRSR601310-1"/>
    </source>
</evidence>
<name>A0A7C9MZX0_9BACT</name>
<comment type="caution">
    <text evidence="5">The sequence shown here is derived from an EMBL/GenBank/DDBJ whole genome shotgun (WGS) entry which is preliminary data.</text>
</comment>
<evidence type="ECO:0000313" key="5">
    <source>
        <dbReference type="EMBL" id="MYL82697.1"/>
    </source>
</evidence>
<sequence length="142" mass="14645">MHTADCIFCKIVTGEIPCAKLYEDGQVLAFLDIAPVAPGHALVIPKLHCADLFDLPDALGAALLAAQKLVGRAVMTALGATGLNVQQNNGVSAGQVVFHAHVHLIPRRDGDGLALWPGAPYADAAAMAAVAESVRCALSALK</sequence>
<dbReference type="EMBL" id="WVUD01000007">
    <property type="protein sequence ID" value="MYL82697.1"/>
    <property type="molecule type" value="Genomic_DNA"/>
</dbReference>
<dbReference type="PRINTS" id="PR00332">
    <property type="entry name" value="HISTRIAD"/>
</dbReference>
<keyword evidence="6" id="KW-1185">Reference proteome</keyword>
<dbReference type="PANTHER" id="PTHR46648:SF1">
    <property type="entry name" value="ADENOSINE 5'-MONOPHOSPHORAMIDASE HNT1"/>
    <property type="match status" value="1"/>
</dbReference>
<accession>A0A7C9MZX0</accession>
<evidence type="ECO:0000313" key="6">
    <source>
        <dbReference type="Proteomes" id="UP000482487"/>
    </source>
</evidence>